<dbReference type="GO" id="GO:0019165">
    <property type="term" value="F:thiamine kinase activity"/>
    <property type="evidence" value="ECO:0007669"/>
    <property type="project" value="UniProtKB-EC"/>
</dbReference>
<evidence type="ECO:0000256" key="5">
    <source>
        <dbReference type="HAMAP-Rule" id="MF_01604"/>
    </source>
</evidence>
<evidence type="ECO:0000313" key="8">
    <source>
        <dbReference type="Proteomes" id="UP001195624"/>
    </source>
</evidence>
<dbReference type="EMBL" id="JAGGMQ010000001">
    <property type="protein sequence ID" value="MBP2170972.1"/>
    <property type="molecule type" value="Genomic_DNA"/>
</dbReference>
<keyword evidence="3 5" id="KW-0418">Kinase</keyword>
<protein>
    <recommendedName>
        <fullName evidence="5">Thiamine kinase</fullName>
        <ecNumber evidence="5">2.7.1.89</ecNumber>
    </recommendedName>
</protein>
<dbReference type="InterPro" id="IPR014093">
    <property type="entry name" value="Thiamine_kinase"/>
</dbReference>
<dbReference type="InterPro" id="IPR011009">
    <property type="entry name" value="Kinase-like_dom_sf"/>
</dbReference>
<comment type="caution">
    <text evidence="7">The sequence shown here is derived from an EMBL/GenBank/DDBJ whole genome shotgun (WGS) entry which is preliminary data.</text>
</comment>
<reference evidence="7 8" key="1">
    <citation type="submission" date="2021-03" db="EMBL/GenBank/DDBJ databases">
        <authorList>
            <person name="D'Agostino P."/>
            <person name="Huntemann M."/>
            <person name="Clum A."/>
            <person name="Spunde A."/>
            <person name="Palaniappan K."/>
            <person name="Ritter S."/>
            <person name="Mikhailova N."/>
            <person name="Chen I.-M."/>
            <person name="Stamatis D."/>
            <person name="Reddy T."/>
            <person name="O'Malley R."/>
            <person name="Daum C."/>
            <person name="Shapiro N."/>
            <person name="Ivanova N."/>
            <person name="Kyrpides N."/>
            <person name="Woyke T."/>
        </authorList>
    </citation>
    <scope>NUCLEOTIDE SEQUENCE [LARGE SCALE GENOMIC DNA]</scope>
    <source>
        <strain evidence="7 8">WS4403</strain>
    </source>
</reference>
<evidence type="ECO:0000256" key="1">
    <source>
        <dbReference type="ARBA" id="ARBA00022679"/>
    </source>
</evidence>
<dbReference type="Pfam" id="PF01636">
    <property type="entry name" value="APH"/>
    <property type="match status" value="1"/>
</dbReference>
<evidence type="ECO:0000256" key="2">
    <source>
        <dbReference type="ARBA" id="ARBA00022741"/>
    </source>
</evidence>
<evidence type="ECO:0000313" key="7">
    <source>
        <dbReference type="EMBL" id="MBP2170972.1"/>
    </source>
</evidence>
<dbReference type="PANTHER" id="PTHR22603:SF66">
    <property type="entry name" value="ETHANOLAMINE KINASE"/>
    <property type="match status" value="1"/>
</dbReference>
<comment type="similarity">
    <text evidence="5">Belongs to the thiamine kinase family.</text>
</comment>
<dbReference type="InterPro" id="IPR002575">
    <property type="entry name" value="Aminoglycoside_PTrfase"/>
</dbReference>
<evidence type="ECO:0000256" key="3">
    <source>
        <dbReference type="ARBA" id="ARBA00022777"/>
    </source>
</evidence>
<comment type="pathway">
    <text evidence="5">Cofactor biosynthesis; thiamine diphosphate biosynthesis; thiamine phosphate from thiamine: step 1/1.</text>
</comment>
<dbReference type="EC" id="2.7.1.89" evidence="5"/>
<name>A0ABS4PEB2_9GAMM</name>
<dbReference type="SUPFAM" id="SSF56112">
    <property type="entry name" value="Protein kinase-like (PK-like)"/>
    <property type="match status" value="1"/>
</dbReference>
<organism evidence="7 8">
    <name type="scientific">Winslowiella toletana</name>
    <dbReference type="NCBI Taxonomy" id="92490"/>
    <lineage>
        <taxon>Bacteria</taxon>
        <taxon>Pseudomonadati</taxon>
        <taxon>Pseudomonadota</taxon>
        <taxon>Gammaproteobacteria</taxon>
        <taxon>Enterobacterales</taxon>
        <taxon>Erwiniaceae</taxon>
        <taxon>Winslowiella</taxon>
    </lineage>
</organism>
<keyword evidence="2 5" id="KW-0547">Nucleotide-binding</keyword>
<dbReference type="NCBIfam" id="NF007620">
    <property type="entry name" value="PRK10271.1"/>
    <property type="match status" value="1"/>
</dbReference>
<proteinExistence type="inferred from homology"/>
<comment type="catalytic activity">
    <reaction evidence="5">
        <text>thiamine + ATP = thiamine phosphate + ADP + H(+)</text>
        <dbReference type="Rhea" id="RHEA:12012"/>
        <dbReference type="ChEBI" id="CHEBI:15378"/>
        <dbReference type="ChEBI" id="CHEBI:18385"/>
        <dbReference type="ChEBI" id="CHEBI:30616"/>
        <dbReference type="ChEBI" id="CHEBI:37575"/>
        <dbReference type="ChEBI" id="CHEBI:456216"/>
        <dbReference type="EC" id="2.7.1.89"/>
    </reaction>
</comment>
<evidence type="ECO:0000256" key="4">
    <source>
        <dbReference type="ARBA" id="ARBA00022840"/>
    </source>
</evidence>
<dbReference type="HAMAP" id="MF_01604">
    <property type="entry name" value="Thiamine_kinase"/>
    <property type="match status" value="1"/>
</dbReference>
<dbReference type="RefSeq" id="WP_017801891.1">
    <property type="nucleotide sequence ID" value="NZ_JAGGMQ010000001.1"/>
</dbReference>
<dbReference type="Gene3D" id="3.90.1200.10">
    <property type="match status" value="1"/>
</dbReference>
<keyword evidence="4 5" id="KW-0067">ATP-binding</keyword>
<accession>A0ABS4PEB2</accession>
<dbReference type="Proteomes" id="UP001195624">
    <property type="component" value="Unassembled WGS sequence"/>
</dbReference>
<feature type="domain" description="Aminoglycoside phosphotransferase" evidence="6">
    <location>
        <begin position="32"/>
        <end position="227"/>
    </location>
</feature>
<comment type="function">
    <text evidence="5">Catalyzes the phosphorylation of thiamine to thiamine phosphate.</text>
</comment>
<reference evidence="8" key="2">
    <citation type="submission" date="2023-07" db="EMBL/GenBank/DDBJ databases">
        <title>Genome mining of underrepresented organisms for secondary metabolites.</title>
        <authorList>
            <person name="D'Agostino P.M."/>
        </authorList>
    </citation>
    <scope>NUCLEOTIDE SEQUENCE [LARGE SCALE GENOMIC DNA]</scope>
    <source>
        <strain evidence="8">WS4403</strain>
    </source>
</reference>
<keyword evidence="8" id="KW-1185">Reference proteome</keyword>
<sequence length="275" mass="31312">MTYSIDPALQQLIVRQFPAAQAAGCFSPLAGLTGLTAKVTVGQQPMLARREAPQPIPFVSRRREYRLLKRLASSGLTPQVYGQHQQWLLLEWLPGEVLDASQIPRHLDELVTVVSQLHHHPLSGYRLQMLPLLQRYWQQCRQHNIHWLRALQQLARRGEPQPLRLAPLHMDIHAGNILQCSDRLRLIDWEYAGDGDIALELAAIINASDLSAALSGQLVADYAHRNQLDGRKLTQHIAHWQPWLRLLMASWYQLRAEQSGDHHLQQLAAAAWRAL</sequence>
<dbReference type="PANTHER" id="PTHR22603">
    <property type="entry name" value="CHOLINE/ETHANOALAMINE KINASE"/>
    <property type="match status" value="1"/>
</dbReference>
<gene>
    <name evidence="5" type="primary">thiK</name>
    <name evidence="7" type="ORF">J2125_004164</name>
</gene>
<keyword evidence="1 5" id="KW-0808">Transferase</keyword>
<evidence type="ECO:0000259" key="6">
    <source>
        <dbReference type="Pfam" id="PF01636"/>
    </source>
</evidence>